<keyword evidence="1" id="KW-1133">Transmembrane helix</keyword>
<feature type="signal peptide" evidence="2">
    <location>
        <begin position="1"/>
        <end position="18"/>
    </location>
</feature>
<organism evidence="3">
    <name type="scientific">Anopheles braziliensis</name>
    <dbReference type="NCBI Taxonomy" id="58242"/>
    <lineage>
        <taxon>Eukaryota</taxon>
        <taxon>Metazoa</taxon>
        <taxon>Ecdysozoa</taxon>
        <taxon>Arthropoda</taxon>
        <taxon>Hexapoda</taxon>
        <taxon>Insecta</taxon>
        <taxon>Pterygota</taxon>
        <taxon>Neoptera</taxon>
        <taxon>Endopterygota</taxon>
        <taxon>Diptera</taxon>
        <taxon>Nematocera</taxon>
        <taxon>Culicoidea</taxon>
        <taxon>Culicidae</taxon>
        <taxon>Anophelinae</taxon>
        <taxon>Anopheles</taxon>
    </lineage>
</organism>
<evidence type="ECO:0000313" key="3">
    <source>
        <dbReference type="EMBL" id="MBW29408.1"/>
    </source>
</evidence>
<accession>A0A2M3ZLW9</accession>
<protein>
    <recommendedName>
        <fullName evidence="4">Secreted peptide</fullName>
    </recommendedName>
</protein>
<feature type="chain" id="PRO_5014934584" description="Secreted peptide" evidence="2">
    <location>
        <begin position="19"/>
        <end position="70"/>
    </location>
</feature>
<keyword evidence="2" id="KW-0732">Signal</keyword>
<dbReference type="EMBL" id="GGFM01008657">
    <property type="protein sequence ID" value="MBW29408.1"/>
    <property type="molecule type" value="Transcribed_RNA"/>
</dbReference>
<reference evidence="3" key="1">
    <citation type="submission" date="2018-01" db="EMBL/GenBank/DDBJ databases">
        <title>An insight into the sialome of Amazonian anophelines.</title>
        <authorList>
            <person name="Ribeiro J.M."/>
            <person name="Scarpassa V."/>
            <person name="Calvo E."/>
        </authorList>
    </citation>
    <scope>NUCLEOTIDE SEQUENCE</scope>
    <source>
        <tissue evidence="3">Salivary glands</tissue>
    </source>
</reference>
<keyword evidence="1" id="KW-0812">Transmembrane</keyword>
<evidence type="ECO:0000256" key="2">
    <source>
        <dbReference type="SAM" id="SignalP"/>
    </source>
</evidence>
<evidence type="ECO:0008006" key="4">
    <source>
        <dbReference type="Google" id="ProtNLM"/>
    </source>
</evidence>
<name>A0A2M3ZLW9_9DIPT</name>
<feature type="transmembrane region" description="Helical" evidence="1">
    <location>
        <begin position="42"/>
        <end position="64"/>
    </location>
</feature>
<evidence type="ECO:0000256" key="1">
    <source>
        <dbReference type="SAM" id="Phobius"/>
    </source>
</evidence>
<sequence>MLFCLFFSLLFFCLVVYCIRVARRCHPSSFSLAISLYRSLSRSLSLSLSLSLFPLFAIHTVAGVKHNFIS</sequence>
<keyword evidence="1" id="KW-0472">Membrane</keyword>
<proteinExistence type="predicted"/>
<dbReference type="AlphaFoldDB" id="A0A2M3ZLW9"/>